<gene>
    <name evidence="1" type="ORF">UFOVP215_15</name>
</gene>
<proteinExistence type="predicted"/>
<accession>A0A6J7WPM9</accession>
<reference evidence="1" key="1">
    <citation type="submission" date="2020-05" db="EMBL/GenBank/DDBJ databases">
        <authorList>
            <person name="Chiriac C."/>
            <person name="Salcher M."/>
            <person name="Ghai R."/>
            <person name="Kavagutti S V."/>
        </authorList>
    </citation>
    <scope>NUCLEOTIDE SEQUENCE</scope>
</reference>
<name>A0A6J7WPM9_9CAUD</name>
<sequence length="87" mass="10234">MIEEKEPTPEEIKELEEVYDFEYTTRTDYVSCAYYAISAVEGIDLLLLTKDEARKIKKILKKSLRIIESCVSEMHDELFEDEEDSSF</sequence>
<protein>
    <submittedName>
        <fullName evidence="1">Uncharacterized protein</fullName>
    </submittedName>
</protein>
<dbReference type="EMBL" id="LR798266">
    <property type="protein sequence ID" value="CAB5218798.1"/>
    <property type="molecule type" value="Genomic_DNA"/>
</dbReference>
<organism evidence="1">
    <name type="scientific">uncultured Caudovirales phage</name>
    <dbReference type="NCBI Taxonomy" id="2100421"/>
    <lineage>
        <taxon>Viruses</taxon>
        <taxon>Duplodnaviria</taxon>
        <taxon>Heunggongvirae</taxon>
        <taxon>Uroviricota</taxon>
        <taxon>Caudoviricetes</taxon>
        <taxon>Peduoviridae</taxon>
        <taxon>Maltschvirus</taxon>
        <taxon>Maltschvirus maltsch</taxon>
    </lineage>
</organism>
<evidence type="ECO:0000313" key="1">
    <source>
        <dbReference type="EMBL" id="CAB5218798.1"/>
    </source>
</evidence>